<reference evidence="1" key="1">
    <citation type="submission" date="2018-02" db="EMBL/GenBank/DDBJ databases">
        <title>Rhizophora mucronata_Transcriptome.</title>
        <authorList>
            <person name="Meera S.P."/>
            <person name="Sreeshan A."/>
            <person name="Augustine A."/>
        </authorList>
    </citation>
    <scope>NUCLEOTIDE SEQUENCE</scope>
    <source>
        <tissue evidence="1">Leaf</tissue>
    </source>
</reference>
<name>A0A2P2R0E2_RHIMU</name>
<evidence type="ECO:0000313" key="1">
    <source>
        <dbReference type="EMBL" id="MBX72709.1"/>
    </source>
</evidence>
<dbReference type="EMBL" id="GGEC01092225">
    <property type="protein sequence ID" value="MBX72709.1"/>
    <property type="molecule type" value="Transcribed_RNA"/>
</dbReference>
<sequence>MIGRANNFPEPMLKNPNRYAWKKKNWGSD</sequence>
<organism evidence="1">
    <name type="scientific">Rhizophora mucronata</name>
    <name type="common">Asiatic mangrove</name>
    <dbReference type="NCBI Taxonomy" id="61149"/>
    <lineage>
        <taxon>Eukaryota</taxon>
        <taxon>Viridiplantae</taxon>
        <taxon>Streptophyta</taxon>
        <taxon>Embryophyta</taxon>
        <taxon>Tracheophyta</taxon>
        <taxon>Spermatophyta</taxon>
        <taxon>Magnoliopsida</taxon>
        <taxon>eudicotyledons</taxon>
        <taxon>Gunneridae</taxon>
        <taxon>Pentapetalae</taxon>
        <taxon>rosids</taxon>
        <taxon>fabids</taxon>
        <taxon>Malpighiales</taxon>
        <taxon>Rhizophoraceae</taxon>
        <taxon>Rhizophora</taxon>
    </lineage>
</organism>
<dbReference type="AlphaFoldDB" id="A0A2P2R0E2"/>
<accession>A0A2P2R0E2</accession>
<protein>
    <submittedName>
        <fullName evidence="1">Uncharacterized protein</fullName>
    </submittedName>
</protein>
<proteinExistence type="predicted"/>